<gene>
    <name evidence="2" type="ORF">LCPAC302_01250</name>
</gene>
<protein>
    <submittedName>
        <fullName evidence="2">F-box domain protein</fullName>
    </submittedName>
</protein>
<dbReference type="PROSITE" id="PS50181">
    <property type="entry name" value="FBOX"/>
    <property type="match status" value="1"/>
</dbReference>
<dbReference type="InterPro" id="IPR001810">
    <property type="entry name" value="F-box_dom"/>
</dbReference>
<accession>A0A481Z7M1</accession>
<feature type="domain" description="F-box" evidence="1">
    <location>
        <begin position="1"/>
        <end position="45"/>
    </location>
</feature>
<proteinExistence type="predicted"/>
<evidence type="ECO:0000259" key="1">
    <source>
        <dbReference type="PROSITE" id="PS50181"/>
    </source>
</evidence>
<dbReference type="EMBL" id="MK500541">
    <property type="protein sequence ID" value="QBK91505.1"/>
    <property type="molecule type" value="Genomic_DNA"/>
</dbReference>
<organism evidence="2">
    <name type="scientific">Pithovirus LCPAC302</name>
    <dbReference type="NCBI Taxonomy" id="2506593"/>
    <lineage>
        <taxon>Viruses</taxon>
        <taxon>Pithoviruses</taxon>
    </lineage>
</organism>
<name>A0A481Z7M1_9VIRU</name>
<reference evidence="2" key="1">
    <citation type="journal article" date="2019" name="MBio">
        <title>Virus Genomes from Deep Sea Sediments Expand the Ocean Megavirome and Support Independent Origins of Viral Gigantism.</title>
        <authorList>
            <person name="Backstrom D."/>
            <person name="Yutin N."/>
            <person name="Jorgensen S.L."/>
            <person name="Dharamshi J."/>
            <person name="Homa F."/>
            <person name="Zaremba-Niedwiedzka K."/>
            <person name="Spang A."/>
            <person name="Wolf Y.I."/>
            <person name="Koonin E.V."/>
            <person name="Ettema T.J."/>
        </authorList>
    </citation>
    <scope>NUCLEOTIDE SEQUENCE</scope>
</reference>
<sequence length="112" mass="13528">MDLPLEIIDHIGSFTDFKSLSNLKSISRDYNAVLQRIYDKRLENIDWKITARVVVYNVYGDFFIHKAWVSLGFLEYDRDHDNNLHHDELFYERDFYHHKLDCPYCDVSNNCY</sequence>
<evidence type="ECO:0000313" key="2">
    <source>
        <dbReference type="EMBL" id="QBK91505.1"/>
    </source>
</evidence>